<evidence type="ECO:0000259" key="2">
    <source>
        <dbReference type="Pfam" id="PF14040"/>
    </source>
</evidence>
<sequence length="433" mass="46300">MKHARRLPAAIAALALTAALLTLGASPAAAAPPSAGRAAPQGHGTCAATAPGSALRRQGAAWFCFKTGGPATARDLAAMHRLAGAHGPATARVAARDPDVDPADPLDLCREGIKEVNTARSTYCVQRPIGYELRGADGKTVIEHAEGVVITSARVGKTEWEEEVRAAITQKTEKMPKMTLNLRADCTGPCTGGTAFGGQVLPAVGRELFTKITYRTTVAKDSETRSQLLYHATGTILAPGTPRNTMDDWQGPWLRCDNKVGNGPGCADDTHMANVTFHKSQYRAAAVSYEWAQKKLKSAAAVTGTKVNPLHRDPNSEESWTKTKRRRTCENLPYPFPRDPLLVPEDSCDEFPFARSSEGGKPNNLCVDILPKAVGGVWDVANVRVMRGDPDTAACVRSHVTEQDNEAAGNELAQATRSARIINGEPYFVIVDN</sequence>
<feature type="signal peptide" evidence="1">
    <location>
        <begin position="1"/>
        <end position="30"/>
    </location>
</feature>
<protein>
    <recommendedName>
        <fullName evidence="2">Deoxyribonuclease NucA/NucB domain-containing protein</fullName>
    </recommendedName>
</protein>
<keyword evidence="4" id="KW-1185">Reference proteome</keyword>
<proteinExistence type="predicted"/>
<dbReference type="EMBL" id="JBIRRB010000017">
    <property type="protein sequence ID" value="MFI0915117.1"/>
    <property type="molecule type" value="Genomic_DNA"/>
</dbReference>
<reference evidence="3 4" key="1">
    <citation type="submission" date="2024-10" db="EMBL/GenBank/DDBJ databases">
        <title>The Natural Products Discovery Center: Release of the First 8490 Sequenced Strains for Exploring Actinobacteria Biosynthetic Diversity.</title>
        <authorList>
            <person name="Kalkreuter E."/>
            <person name="Kautsar S.A."/>
            <person name="Yang D."/>
            <person name="Bader C.D."/>
            <person name="Teijaro C.N."/>
            <person name="Fluegel L."/>
            <person name="Davis C.M."/>
            <person name="Simpson J.R."/>
            <person name="Lauterbach L."/>
            <person name="Steele A.D."/>
            <person name="Gui C."/>
            <person name="Meng S."/>
            <person name="Li G."/>
            <person name="Viehrig K."/>
            <person name="Ye F."/>
            <person name="Su P."/>
            <person name="Kiefer A.F."/>
            <person name="Nichols A."/>
            <person name="Cepeda A.J."/>
            <person name="Yan W."/>
            <person name="Fan B."/>
            <person name="Jiang Y."/>
            <person name="Adhikari A."/>
            <person name="Zheng C.-J."/>
            <person name="Schuster L."/>
            <person name="Cowan T.M."/>
            <person name="Smanski M.J."/>
            <person name="Chevrette M.G."/>
            <person name="De Carvalho L.P.S."/>
            <person name="Shen B."/>
        </authorList>
    </citation>
    <scope>NUCLEOTIDE SEQUENCE [LARGE SCALE GENOMIC DNA]</scope>
    <source>
        <strain evidence="3 4">NPDC020979</strain>
    </source>
</reference>
<evidence type="ECO:0000313" key="3">
    <source>
        <dbReference type="EMBL" id="MFI0915117.1"/>
    </source>
</evidence>
<feature type="chain" id="PRO_5046638065" description="Deoxyribonuclease NucA/NucB domain-containing protein" evidence="1">
    <location>
        <begin position="31"/>
        <end position="433"/>
    </location>
</feature>
<evidence type="ECO:0000313" key="4">
    <source>
        <dbReference type="Proteomes" id="UP001611162"/>
    </source>
</evidence>
<dbReference type="InterPro" id="IPR029476">
    <property type="entry name" value="DNase_NucA_NucB"/>
</dbReference>
<accession>A0ABW7TFM5</accession>
<dbReference type="Proteomes" id="UP001611162">
    <property type="component" value="Unassembled WGS sequence"/>
</dbReference>
<name>A0ABW7TFM5_9ACTN</name>
<dbReference type="RefSeq" id="WP_397614775.1">
    <property type="nucleotide sequence ID" value="NZ_JBIRRB010000017.1"/>
</dbReference>
<evidence type="ECO:0000256" key="1">
    <source>
        <dbReference type="SAM" id="SignalP"/>
    </source>
</evidence>
<keyword evidence="1" id="KW-0732">Signal</keyword>
<gene>
    <name evidence="3" type="ORF">ACH4TF_32475</name>
</gene>
<organism evidence="3 4">
    <name type="scientific">Streptomyces abikoensis</name>
    <dbReference type="NCBI Taxonomy" id="97398"/>
    <lineage>
        <taxon>Bacteria</taxon>
        <taxon>Bacillati</taxon>
        <taxon>Actinomycetota</taxon>
        <taxon>Actinomycetes</taxon>
        <taxon>Kitasatosporales</taxon>
        <taxon>Streptomycetaceae</taxon>
        <taxon>Streptomyces</taxon>
    </lineage>
</organism>
<dbReference type="Pfam" id="PF14040">
    <property type="entry name" value="DNase_NucA_NucB"/>
    <property type="match status" value="1"/>
</dbReference>
<comment type="caution">
    <text evidence="3">The sequence shown here is derived from an EMBL/GenBank/DDBJ whole genome shotgun (WGS) entry which is preliminary data.</text>
</comment>
<feature type="domain" description="Deoxyribonuclease NucA/NucB" evidence="2">
    <location>
        <begin position="301"/>
        <end position="362"/>
    </location>
</feature>